<dbReference type="GO" id="GO:0140359">
    <property type="term" value="F:ABC-type transporter activity"/>
    <property type="evidence" value="ECO:0007669"/>
    <property type="project" value="InterPro"/>
</dbReference>
<evidence type="ECO:0000259" key="13">
    <source>
        <dbReference type="PROSITE" id="PS50929"/>
    </source>
</evidence>
<gene>
    <name evidence="14" type="ORF">EDC03_0003</name>
</gene>
<dbReference type="InterPro" id="IPR011527">
    <property type="entry name" value="ABC1_TM_dom"/>
</dbReference>
<accession>A0A3N1HSN5</accession>
<feature type="transmembrane region" description="Helical" evidence="11">
    <location>
        <begin position="94"/>
        <end position="117"/>
    </location>
</feature>
<dbReference type="EMBL" id="RJKN01000001">
    <property type="protein sequence ID" value="ROP45402.1"/>
    <property type="molecule type" value="Genomic_DNA"/>
</dbReference>
<dbReference type="InterPro" id="IPR017871">
    <property type="entry name" value="ABC_transporter-like_CS"/>
</dbReference>
<dbReference type="PROSITE" id="PS50893">
    <property type="entry name" value="ABC_TRANSPORTER_2"/>
    <property type="match status" value="1"/>
</dbReference>
<feature type="domain" description="ABC transporter" evidence="12">
    <location>
        <begin position="417"/>
        <end position="673"/>
    </location>
</feature>
<keyword evidence="3" id="KW-1003">Cell membrane</keyword>
<comment type="caution">
    <text evidence="14">The sequence shown here is derived from an EMBL/GenBank/DDBJ whole genome shotgun (WGS) entry which is preliminary data.</text>
</comment>
<dbReference type="InterPro" id="IPR036640">
    <property type="entry name" value="ABC1_TM_sf"/>
</dbReference>
<feature type="transmembrane region" description="Helical" evidence="11">
    <location>
        <begin position="242"/>
        <end position="260"/>
    </location>
</feature>
<protein>
    <submittedName>
        <fullName evidence="14">ABC-type multidrug transport system fused ATPase/permease subunit</fullName>
    </submittedName>
</protein>
<comment type="similarity">
    <text evidence="9">Belongs to the ABC transporter superfamily. Lipid exporter (TC 3.A.1.106) family.</text>
</comment>
<dbReference type="Proteomes" id="UP000276232">
    <property type="component" value="Unassembled WGS sequence"/>
</dbReference>
<dbReference type="SUPFAM" id="SSF90123">
    <property type="entry name" value="ABC transporter transmembrane region"/>
    <property type="match status" value="1"/>
</dbReference>
<evidence type="ECO:0000256" key="11">
    <source>
        <dbReference type="SAM" id="Phobius"/>
    </source>
</evidence>
<feature type="compositionally biased region" description="Low complexity" evidence="10">
    <location>
        <begin position="24"/>
        <end position="39"/>
    </location>
</feature>
<dbReference type="GO" id="GO:0005886">
    <property type="term" value="C:plasma membrane"/>
    <property type="evidence" value="ECO:0007669"/>
    <property type="project" value="UniProtKB-SubCell"/>
</dbReference>
<comment type="subcellular location">
    <subcellularLocation>
        <location evidence="1">Cell membrane</location>
        <topology evidence="1">Multi-pass membrane protein</topology>
    </subcellularLocation>
</comment>
<evidence type="ECO:0000256" key="10">
    <source>
        <dbReference type="SAM" id="MobiDB-lite"/>
    </source>
</evidence>
<dbReference type="FunFam" id="3.40.50.300:FF:000299">
    <property type="entry name" value="ABC transporter ATP-binding protein/permease"/>
    <property type="match status" value="1"/>
</dbReference>
<evidence type="ECO:0000256" key="8">
    <source>
        <dbReference type="ARBA" id="ARBA00023136"/>
    </source>
</evidence>
<dbReference type="Gene3D" id="3.40.50.300">
    <property type="entry name" value="P-loop containing nucleotide triphosphate hydrolases"/>
    <property type="match status" value="1"/>
</dbReference>
<dbReference type="Gene3D" id="1.20.1560.10">
    <property type="entry name" value="ABC transporter type 1, transmembrane domain"/>
    <property type="match status" value="1"/>
</dbReference>
<keyword evidence="7 11" id="KW-1133">Transmembrane helix</keyword>
<organism evidence="14 15">
    <name type="scientific">Pseudokineococcus lusitanus</name>
    <dbReference type="NCBI Taxonomy" id="763993"/>
    <lineage>
        <taxon>Bacteria</taxon>
        <taxon>Bacillati</taxon>
        <taxon>Actinomycetota</taxon>
        <taxon>Actinomycetes</taxon>
        <taxon>Kineosporiales</taxon>
        <taxon>Kineosporiaceae</taxon>
        <taxon>Pseudokineococcus</taxon>
    </lineage>
</organism>
<evidence type="ECO:0000313" key="15">
    <source>
        <dbReference type="Proteomes" id="UP000276232"/>
    </source>
</evidence>
<dbReference type="RefSeq" id="WP_241966931.1">
    <property type="nucleotide sequence ID" value="NZ_RJKN01000001.1"/>
</dbReference>
<evidence type="ECO:0000256" key="6">
    <source>
        <dbReference type="ARBA" id="ARBA00022840"/>
    </source>
</evidence>
<feature type="compositionally biased region" description="Pro residues" evidence="10">
    <location>
        <begin position="1"/>
        <end position="11"/>
    </location>
</feature>
<feature type="region of interest" description="Disordered" evidence="10">
    <location>
        <begin position="1"/>
        <end position="83"/>
    </location>
</feature>
<evidence type="ECO:0000256" key="2">
    <source>
        <dbReference type="ARBA" id="ARBA00022448"/>
    </source>
</evidence>
<keyword evidence="4 11" id="KW-0812">Transmembrane</keyword>
<proteinExistence type="inferred from homology"/>
<feature type="domain" description="ABC transmembrane type-1" evidence="13">
    <location>
        <begin position="98"/>
        <end position="385"/>
    </location>
</feature>
<feature type="compositionally biased region" description="Basic residues" evidence="10">
    <location>
        <begin position="55"/>
        <end position="66"/>
    </location>
</feature>
<evidence type="ECO:0000256" key="1">
    <source>
        <dbReference type="ARBA" id="ARBA00004651"/>
    </source>
</evidence>
<dbReference type="InterPro" id="IPR027417">
    <property type="entry name" value="P-loop_NTPase"/>
</dbReference>
<dbReference type="InterPro" id="IPR003593">
    <property type="entry name" value="AAA+_ATPase"/>
</dbReference>
<evidence type="ECO:0000256" key="7">
    <source>
        <dbReference type="ARBA" id="ARBA00022989"/>
    </source>
</evidence>
<dbReference type="SMART" id="SM00382">
    <property type="entry name" value="AAA"/>
    <property type="match status" value="1"/>
</dbReference>
<dbReference type="AlphaFoldDB" id="A0A3N1HSN5"/>
<evidence type="ECO:0000259" key="12">
    <source>
        <dbReference type="PROSITE" id="PS50893"/>
    </source>
</evidence>
<evidence type="ECO:0000256" key="9">
    <source>
        <dbReference type="ARBA" id="ARBA00061644"/>
    </source>
</evidence>
<dbReference type="PANTHER" id="PTHR24221">
    <property type="entry name" value="ATP-BINDING CASSETTE SUB-FAMILY B"/>
    <property type="match status" value="1"/>
</dbReference>
<dbReference type="InterPro" id="IPR039421">
    <property type="entry name" value="Type_1_exporter"/>
</dbReference>
<evidence type="ECO:0000256" key="4">
    <source>
        <dbReference type="ARBA" id="ARBA00022692"/>
    </source>
</evidence>
<dbReference type="PROSITE" id="PS50929">
    <property type="entry name" value="ABC_TM1F"/>
    <property type="match status" value="1"/>
</dbReference>
<reference evidence="14 15" key="1">
    <citation type="journal article" date="2015" name="Stand. Genomic Sci.">
        <title>Genomic Encyclopedia of Bacterial and Archaeal Type Strains, Phase III: the genomes of soil and plant-associated and newly described type strains.</title>
        <authorList>
            <person name="Whitman W.B."/>
            <person name="Woyke T."/>
            <person name="Klenk H.P."/>
            <person name="Zhou Y."/>
            <person name="Lilburn T.G."/>
            <person name="Beck B.J."/>
            <person name="De Vos P."/>
            <person name="Vandamme P."/>
            <person name="Eisen J.A."/>
            <person name="Garrity G."/>
            <person name="Hugenholtz P."/>
            <person name="Kyrpides N.C."/>
        </authorList>
    </citation>
    <scope>NUCLEOTIDE SEQUENCE [LARGE SCALE GENOMIC DNA]</scope>
    <source>
        <strain evidence="14 15">CECT 7306</strain>
    </source>
</reference>
<dbReference type="Pfam" id="PF00005">
    <property type="entry name" value="ABC_tran"/>
    <property type="match status" value="1"/>
</dbReference>
<dbReference type="SUPFAM" id="SSF52540">
    <property type="entry name" value="P-loop containing nucleoside triphosphate hydrolases"/>
    <property type="match status" value="1"/>
</dbReference>
<dbReference type="InParanoid" id="A0A3N1HSN5"/>
<dbReference type="PANTHER" id="PTHR24221:SF654">
    <property type="entry name" value="ATP-BINDING CASSETTE SUB-FAMILY B MEMBER 6"/>
    <property type="match status" value="1"/>
</dbReference>
<dbReference type="GO" id="GO:0034040">
    <property type="term" value="F:ATPase-coupled lipid transmembrane transporter activity"/>
    <property type="evidence" value="ECO:0007669"/>
    <property type="project" value="TreeGrafter"/>
</dbReference>
<dbReference type="InterPro" id="IPR003439">
    <property type="entry name" value="ABC_transporter-like_ATP-bd"/>
</dbReference>
<keyword evidence="8 11" id="KW-0472">Membrane</keyword>
<name>A0A3N1HSN5_9ACTN</name>
<sequence>MPRRAPAPSPDQPDQQPTAPPADPGVAPAGALGDPGDTAVDPVDGRTDGAAPGPRGRRARRGRGRRGGTGTGRPRSATAQGLRVVGRGAKDEPWLLGLAVLVSGIYGAGTAATGWLLGRSTDRVLVPLFRGEPGVDLGDVVVAGLQIAGVVLVTAVAVALRRIVAGRVYANLVARYRRRLSHQYLRLPLAWHHRHPAGQLLANAASDVEAAFQVFQPLPMALGVVVMAVVAAVAMIAADPVLAAVGLLAIPAMAVANIAYQRAMSPKVVRAQALRGEVSSLAHESFDGAVVVKTLGREALETERFGAAADRLRGANVAVGRTRGAFDPVVEALPSLASLAVLVTGAVRAAQGEVGVGEVVQVVYLLSVLSAPVRAFGWVLAELPRAAVGFGRVEAVLAATGRMRWGTEPLPAGGLSLQMRGVTLAHAPQVDEDLGALVAAAHDDDAGRVPALRGVDLDVPAGSTTALVGPTGSGKSTLASLAVRLVDPDAGTVRLGGTDVRALAEGSLPEDVALVPQQTFVFDDTVRENVTLGADVDDATVRRALVTAQAAEFVDALPDGDATRVGERGTSLSGGQRQRLALARALVRAPRLLVLDDATSAVDPAVEAQILEALRRPAAPGAPRPTVLLVAYRRATIALADRVAWMEHGRVVDEGTHDELMARRPAYRQLVTAYEEAAVAARVVAPRRAPADQEVR</sequence>
<dbReference type="GO" id="GO:0016887">
    <property type="term" value="F:ATP hydrolysis activity"/>
    <property type="evidence" value="ECO:0007669"/>
    <property type="project" value="InterPro"/>
</dbReference>
<keyword evidence="5" id="KW-0547">Nucleotide-binding</keyword>
<evidence type="ECO:0000256" key="5">
    <source>
        <dbReference type="ARBA" id="ARBA00022741"/>
    </source>
</evidence>
<feature type="transmembrane region" description="Helical" evidence="11">
    <location>
        <begin position="137"/>
        <end position="160"/>
    </location>
</feature>
<feature type="transmembrane region" description="Helical" evidence="11">
    <location>
        <begin position="218"/>
        <end position="236"/>
    </location>
</feature>
<keyword evidence="6" id="KW-0067">ATP-binding</keyword>
<keyword evidence="15" id="KW-1185">Reference proteome</keyword>
<dbReference type="PROSITE" id="PS00211">
    <property type="entry name" value="ABC_TRANSPORTER_1"/>
    <property type="match status" value="1"/>
</dbReference>
<dbReference type="GO" id="GO:0005524">
    <property type="term" value="F:ATP binding"/>
    <property type="evidence" value="ECO:0007669"/>
    <property type="project" value="UniProtKB-KW"/>
</dbReference>
<evidence type="ECO:0000256" key="3">
    <source>
        <dbReference type="ARBA" id="ARBA00022475"/>
    </source>
</evidence>
<dbReference type="Pfam" id="PF00664">
    <property type="entry name" value="ABC_membrane"/>
    <property type="match status" value="1"/>
</dbReference>
<keyword evidence="2" id="KW-0813">Transport</keyword>
<evidence type="ECO:0000313" key="14">
    <source>
        <dbReference type="EMBL" id="ROP45402.1"/>
    </source>
</evidence>